<sequence>MLSLEPMQVMVEYEWKLVRCSKCSVFDHSCGDPIDTLKGIDQPRSAIAHTIKNPKSQQPQTDQNIDP</sequence>
<reference evidence="1" key="1">
    <citation type="submission" date="2019-03" db="EMBL/GenBank/DDBJ databases">
        <authorList>
            <person name="Mank J."/>
            <person name="Almeida P."/>
        </authorList>
    </citation>
    <scope>NUCLEOTIDE SEQUENCE</scope>
    <source>
        <strain evidence="1">78183</strain>
    </source>
</reference>
<name>A0A6N2NM42_SALVM</name>
<dbReference type="EMBL" id="CAADRP010002362">
    <property type="protein sequence ID" value="VFU66512.1"/>
    <property type="molecule type" value="Genomic_DNA"/>
</dbReference>
<gene>
    <name evidence="1" type="ORF">SVIM_LOCUS517150</name>
</gene>
<proteinExistence type="predicted"/>
<evidence type="ECO:0000313" key="1">
    <source>
        <dbReference type="EMBL" id="VFU66512.1"/>
    </source>
</evidence>
<protein>
    <submittedName>
        <fullName evidence="1">Uncharacterized protein</fullName>
    </submittedName>
</protein>
<organism evidence="1">
    <name type="scientific">Salix viminalis</name>
    <name type="common">Common osier</name>
    <name type="synonym">Basket willow</name>
    <dbReference type="NCBI Taxonomy" id="40686"/>
    <lineage>
        <taxon>Eukaryota</taxon>
        <taxon>Viridiplantae</taxon>
        <taxon>Streptophyta</taxon>
        <taxon>Embryophyta</taxon>
        <taxon>Tracheophyta</taxon>
        <taxon>Spermatophyta</taxon>
        <taxon>Magnoliopsida</taxon>
        <taxon>eudicotyledons</taxon>
        <taxon>Gunneridae</taxon>
        <taxon>Pentapetalae</taxon>
        <taxon>rosids</taxon>
        <taxon>fabids</taxon>
        <taxon>Malpighiales</taxon>
        <taxon>Salicaceae</taxon>
        <taxon>Saliceae</taxon>
        <taxon>Salix</taxon>
    </lineage>
</organism>
<accession>A0A6N2NM42</accession>
<dbReference type="AlphaFoldDB" id="A0A6N2NM42"/>